<dbReference type="Gene3D" id="3.30.1200.10">
    <property type="entry name" value="YggU-like"/>
    <property type="match status" value="1"/>
</dbReference>
<dbReference type="Proteomes" id="UP000295122">
    <property type="component" value="Unassembled WGS sequence"/>
</dbReference>
<dbReference type="HAMAP" id="MF_00634">
    <property type="entry name" value="UPF0235"/>
    <property type="match status" value="1"/>
</dbReference>
<name>A0A4V3DXU4_9HYPH</name>
<dbReference type="InterPro" id="IPR036591">
    <property type="entry name" value="YggU-like_sf"/>
</dbReference>
<dbReference type="SUPFAM" id="SSF69786">
    <property type="entry name" value="YggU-like"/>
    <property type="match status" value="1"/>
</dbReference>
<evidence type="ECO:0000256" key="2">
    <source>
        <dbReference type="HAMAP-Rule" id="MF_00634"/>
    </source>
</evidence>
<dbReference type="Pfam" id="PF02594">
    <property type="entry name" value="DUF167"/>
    <property type="match status" value="1"/>
</dbReference>
<reference evidence="3 4" key="1">
    <citation type="submission" date="2019-03" db="EMBL/GenBank/DDBJ databases">
        <title>Genomic Encyclopedia of Type Strains, Phase IV (KMG-IV): sequencing the most valuable type-strain genomes for metagenomic binning, comparative biology and taxonomic classification.</title>
        <authorList>
            <person name="Goeker M."/>
        </authorList>
    </citation>
    <scope>NUCLEOTIDE SEQUENCE [LARGE SCALE GENOMIC DNA]</scope>
    <source>
        <strain evidence="3 4">DSM 25903</strain>
    </source>
</reference>
<sequence>MQDEPAFRRIAEGLAIRVRATPRGGRDAVEGIEHLSDGRAVLRIRVRAAAADGAANDALRRCLAAALGRPPSAVSVASGATARVKTLAVAGDPDDLTARLEALCAQERPR</sequence>
<protein>
    <recommendedName>
        <fullName evidence="2">UPF0235 protein EV668_2928</fullName>
    </recommendedName>
</protein>
<dbReference type="NCBIfam" id="TIGR00251">
    <property type="entry name" value="DUF167 family protein"/>
    <property type="match status" value="1"/>
</dbReference>
<proteinExistence type="inferred from homology"/>
<evidence type="ECO:0000313" key="4">
    <source>
        <dbReference type="Proteomes" id="UP000295122"/>
    </source>
</evidence>
<dbReference type="NCBIfam" id="NF002348">
    <property type="entry name" value="PRK01310.1"/>
    <property type="match status" value="1"/>
</dbReference>
<accession>A0A4V3DXU4</accession>
<dbReference type="RefSeq" id="WP_133771214.1">
    <property type="nucleotide sequence ID" value="NZ_SNZR01000013.1"/>
</dbReference>
<comment type="similarity">
    <text evidence="1 2">Belongs to the UPF0235 family.</text>
</comment>
<dbReference type="OrthoDB" id="9801972at2"/>
<evidence type="ECO:0000256" key="1">
    <source>
        <dbReference type="ARBA" id="ARBA00010364"/>
    </source>
</evidence>
<dbReference type="SMART" id="SM01152">
    <property type="entry name" value="DUF167"/>
    <property type="match status" value="1"/>
</dbReference>
<comment type="caution">
    <text evidence="3">The sequence shown here is derived from an EMBL/GenBank/DDBJ whole genome shotgun (WGS) entry which is preliminary data.</text>
</comment>
<organism evidence="3 4">
    <name type="scientific">Enterovirga rhinocerotis</name>
    <dbReference type="NCBI Taxonomy" id="1339210"/>
    <lineage>
        <taxon>Bacteria</taxon>
        <taxon>Pseudomonadati</taxon>
        <taxon>Pseudomonadota</taxon>
        <taxon>Alphaproteobacteria</taxon>
        <taxon>Hyphomicrobiales</taxon>
        <taxon>Methylobacteriaceae</taxon>
        <taxon>Enterovirga</taxon>
    </lineage>
</organism>
<gene>
    <name evidence="3" type="ORF">EV668_2928</name>
</gene>
<dbReference type="AlphaFoldDB" id="A0A4V3DXU4"/>
<evidence type="ECO:0000313" key="3">
    <source>
        <dbReference type="EMBL" id="TDR90089.1"/>
    </source>
</evidence>
<keyword evidence="4" id="KW-1185">Reference proteome</keyword>
<dbReference type="InterPro" id="IPR003746">
    <property type="entry name" value="DUF167"/>
</dbReference>
<dbReference type="EMBL" id="SNZR01000013">
    <property type="protein sequence ID" value="TDR90089.1"/>
    <property type="molecule type" value="Genomic_DNA"/>
</dbReference>